<protein>
    <submittedName>
        <fullName evidence="1">Uncharacterized protein</fullName>
    </submittedName>
</protein>
<keyword evidence="2" id="KW-1185">Reference proteome</keyword>
<comment type="caution">
    <text evidence="1">The sequence shown here is derived from an EMBL/GenBank/DDBJ whole genome shotgun (WGS) entry which is preliminary data.</text>
</comment>
<name>A0AAD3NFW5_LATJO</name>
<proteinExistence type="predicted"/>
<dbReference type="EMBL" id="BRZM01000519">
    <property type="protein sequence ID" value="GLD71122.1"/>
    <property type="molecule type" value="Genomic_DNA"/>
</dbReference>
<sequence length="172" mass="19365">MMFKADIAQEEVCGQKHLGYWVSAPEQASTSKQVRRSYEVCGDMEKRIRRRLTDILVEMQNCQINEIDFDTKIKMLVKGLDAIGRVKRAVGEDGVLQMITPTSSNRSTRQCTILSRHLMTPKKLSTMASSFSLLYNPGLSSLQCCQAWSHDLRPTHFGNSQQVPDGQSEQPG</sequence>
<dbReference type="Proteomes" id="UP001279410">
    <property type="component" value="Unassembled WGS sequence"/>
</dbReference>
<organism evidence="1 2">
    <name type="scientific">Lates japonicus</name>
    <name type="common">Japanese lates</name>
    <dbReference type="NCBI Taxonomy" id="270547"/>
    <lineage>
        <taxon>Eukaryota</taxon>
        <taxon>Metazoa</taxon>
        <taxon>Chordata</taxon>
        <taxon>Craniata</taxon>
        <taxon>Vertebrata</taxon>
        <taxon>Euteleostomi</taxon>
        <taxon>Actinopterygii</taxon>
        <taxon>Neopterygii</taxon>
        <taxon>Teleostei</taxon>
        <taxon>Neoteleostei</taxon>
        <taxon>Acanthomorphata</taxon>
        <taxon>Carangaria</taxon>
        <taxon>Carangaria incertae sedis</taxon>
        <taxon>Centropomidae</taxon>
        <taxon>Lates</taxon>
    </lineage>
</organism>
<evidence type="ECO:0000313" key="2">
    <source>
        <dbReference type="Proteomes" id="UP001279410"/>
    </source>
</evidence>
<dbReference type="AlphaFoldDB" id="A0AAD3NFW5"/>
<evidence type="ECO:0000313" key="1">
    <source>
        <dbReference type="EMBL" id="GLD71122.1"/>
    </source>
</evidence>
<accession>A0AAD3NFW5</accession>
<reference evidence="1" key="1">
    <citation type="submission" date="2022-08" db="EMBL/GenBank/DDBJ databases">
        <title>Genome sequencing of akame (Lates japonicus).</title>
        <authorList>
            <person name="Hashiguchi Y."/>
            <person name="Takahashi H."/>
        </authorList>
    </citation>
    <scope>NUCLEOTIDE SEQUENCE</scope>
    <source>
        <strain evidence="1">Kochi</strain>
    </source>
</reference>
<gene>
    <name evidence="1" type="ORF">AKAME5_002244300</name>
</gene>